<feature type="region of interest" description="Disordered" evidence="2">
    <location>
        <begin position="341"/>
        <end position="441"/>
    </location>
</feature>
<feature type="domain" description="DNA helicase Pif1-like DEAD-box helicase" evidence="3">
    <location>
        <begin position="3"/>
        <end position="167"/>
    </location>
</feature>
<dbReference type="Gene3D" id="3.40.50.300">
    <property type="entry name" value="P-loop containing nucleotide triphosphate hydrolases"/>
    <property type="match status" value="1"/>
</dbReference>
<dbReference type="GO" id="GO:0005524">
    <property type="term" value="F:ATP binding"/>
    <property type="evidence" value="ECO:0007669"/>
    <property type="project" value="UniProtKB-KW"/>
</dbReference>
<name>A0A197JJ59_9FUNG</name>
<comment type="catalytic activity">
    <reaction evidence="1">
        <text>ATP + H2O = ADP + phosphate + H(+)</text>
        <dbReference type="Rhea" id="RHEA:13065"/>
        <dbReference type="ChEBI" id="CHEBI:15377"/>
        <dbReference type="ChEBI" id="CHEBI:15378"/>
        <dbReference type="ChEBI" id="CHEBI:30616"/>
        <dbReference type="ChEBI" id="CHEBI:43474"/>
        <dbReference type="ChEBI" id="CHEBI:456216"/>
        <dbReference type="EC" id="5.6.2.3"/>
    </reaction>
</comment>
<keyword evidence="1" id="KW-0234">DNA repair</keyword>
<dbReference type="OrthoDB" id="2325450at2759"/>
<dbReference type="GO" id="GO:0006281">
    <property type="term" value="P:DNA repair"/>
    <property type="evidence" value="ECO:0007669"/>
    <property type="project" value="UniProtKB-KW"/>
</dbReference>
<keyword evidence="5" id="KW-1185">Reference proteome</keyword>
<dbReference type="GO" id="GO:0000723">
    <property type="term" value="P:telomere maintenance"/>
    <property type="evidence" value="ECO:0007669"/>
    <property type="project" value="InterPro"/>
</dbReference>
<keyword evidence="1" id="KW-0233">DNA recombination</keyword>
<reference evidence="4 5" key="1">
    <citation type="submission" date="2016-05" db="EMBL/GenBank/DDBJ databases">
        <title>Genome sequencing reveals origins of a unique bacterial endosymbiosis in the earliest lineages of terrestrial Fungi.</title>
        <authorList>
            <consortium name="DOE Joint Genome Institute"/>
            <person name="Uehling J."/>
            <person name="Gryganskyi A."/>
            <person name="Hameed K."/>
            <person name="Tschaplinski T."/>
            <person name="Misztal P."/>
            <person name="Wu S."/>
            <person name="Desiro A."/>
            <person name="Vande Pol N."/>
            <person name="Du Z.-Y."/>
            <person name="Zienkiewicz A."/>
            <person name="Zienkiewicz K."/>
            <person name="Morin E."/>
            <person name="Tisserant E."/>
            <person name="Splivallo R."/>
            <person name="Hainaut M."/>
            <person name="Henrissat B."/>
            <person name="Ohm R."/>
            <person name="Kuo A."/>
            <person name="Yan J."/>
            <person name="Lipzen A."/>
            <person name="Nolan M."/>
            <person name="Labutti K."/>
            <person name="Barry K."/>
            <person name="Goldstein A."/>
            <person name="Labbe J."/>
            <person name="Schadt C."/>
            <person name="Tuskan G."/>
            <person name="Grigoriev I."/>
            <person name="Martin F."/>
            <person name="Vilgalys R."/>
            <person name="Bonito G."/>
        </authorList>
    </citation>
    <scope>NUCLEOTIDE SEQUENCE [LARGE SCALE GENOMIC DNA]</scope>
    <source>
        <strain evidence="4 5">AG-77</strain>
    </source>
</reference>
<dbReference type="InterPro" id="IPR051055">
    <property type="entry name" value="PIF1_helicase"/>
</dbReference>
<dbReference type="EMBL" id="KV442082">
    <property type="protein sequence ID" value="OAQ25185.1"/>
    <property type="molecule type" value="Genomic_DNA"/>
</dbReference>
<dbReference type="EC" id="5.6.2.3" evidence="1"/>
<dbReference type="InterPro" id="IPR027417">
    <property type="entry name" value="P-loop_NTPase"/>
</dbReference>
<dbReference type="GO" id="GO:0016887">
    <property type="term" value="F:ATP hydrolysis activity"/>
    <property type="evidence" value="ECO:0007669"/>
    <property type="project" value="RHEA"/>
</dbReference>
<organism evidence="4 5">
    <name type="scientific">Linnemannia elongata AG-77</name>
    <dbReference type="NCBI Taxonomy" id="1314771"/>
    <lineage>
        <taxon>Eukaryota</taxon>
        <taxon>Fungi</taxon>
        <taxon>Fungi incertae sedis</taxon>
        <taxon>Mucoromycota</taxon>
        <taxon>Mortierellomycotina</taxon>
        <taxon>Mortierellomycetes</taxon>
        <taxon>Mortierellales</taxon>
        <taxon>Mortierellaceae</taxon>
        <taxon>Linnemannia</taxon>
    </lineage>
</organism>
<accession>A0A197JJ59</accession>
<evidence type="ECO:0000313" key="5">
    <source>
        <dbReference type="Proteomes" id="UP000078512"/>
    </source>
</evidence>
<dbReference type="SUPFAM" id="SSF52540">
    <property type="entry name" value="P-loop containing nucleoside triphosphate hydrolases"/>
    <property type="match status" value="2"/>
</dbReference>
<sequence length="441" mass="49579">MALVTGAAGTGKTVLLKHIVQHARQCGFGAIFLAPTGVAANNINGQTIYRRFGIRTSYGETSVPLANPVAVKMKLQEKEEPGTQPVLLINEVGMVSSVLLDLMSLTLQVAIGSVKYLGVPVVLFGDFGQLAPINKRSDQIDWLWDSSQLYRCFARYDLQEYVRHNGNDEFSTFLRNLRWWSLTGDAQVNRNVVDGLMPGIWRPNNAVRLCTHRFQMCLANLDVQNGLVNGSMGTGAGVHAANIQIRLDAGQDHHIPNIRRSTGTIVVIVDLTKIFTPGQAYVALSRVHSFEDGSIIGLPQHLSSLEPSAMFRMHMDLELERRLYQLLDHLQTTEMEYFYGARPHNEDNNDGGDEMDDQDEEGGEYEQEEQDEEFEEDDGEEEDEPLIRRRHGAKFQQPNMAYRDNNLLGVHSDSESDEQIEESDDDEETETDNQETETYSE</sequence>
<gene>
    <name evidence="4" type="ORF">K457DRAFT_23427</name>
</gene>
<evidence type="ECO:0000259" key="3">
    <source>
        <dbReference type="Pfam" id="PF05970"/>
    </source>
</evidence>
<dbReference type="GO" id="GO:0043139">
    <property type="term" value="F:5'-3' DNA helicase activity"/>
    <property type="evidence" value="ECO:0007669"/>
    <property type="project" value="UniProtKB-EC"/>
</dbReference>
<comment type="similarity">
    <text evidence="1">Belongs to the helicase family.</text>
</comment>
<feature type="compositionally biased region" description="Acidic residues" evidence="2">
    <location>
        <begin position="415"/>
        <end position="441"/>
    </location>
</feature>
<dbReference type="InterPro" id="IPR010285">
    <property type="entry name" value="DNA_helicase_pif1-like_DEAD"/>
</dbReference>
<dbReference type="GO" id="GO:0006310">
    <property type="term" value="P:DNA recombination"/>
    <property type="evidence" value="ECO:0007669"/>
    <property type="project" value="UniProtKB-KW"/>
</dbReference>
<dbReference type="PANTHER" id="PTHR47642:SF5">
    <property type="entry name" value="ATP-DEPENDENT DNA HELICASE"/>
    <property type="match status" value="1"/>
</dbReference>
<keyword evidence="1" id="KW-0347">Helicase</keyword>
<dbReference type="Pfam" id="PF05970">
    <property type="entry name" value="PIF1"/>
    <property type="match status" value="1"/>
</dbReference>
<evidence type="ECO:0000313" key="4">
    <source>
        <dbReference type="EMBL" id="OAQ25185.1"/>
    </source>
</evidence>
<dbReference type="STRING" id="1314771.A0A197JJ59"/>
<keyword evidence="1" id="KW-0067">ATP-binding</keyword>
<feature type="compositionally biased region" description="Acidic residues" evidence="2">
    <location>
        <begin position="348"/>
        <end position="384"/>
    </location>
</feature>
<dbReference type="Proteomes" id="UP000078512">
    <property type="component" value="Unassembled WGS sequence"/>
</dbReference>
<keyword evidence="1" id="KW-0227">DNA damage</keyword>
<evidence type="ECO:0000256" key="1">
    <source>
        <dbReference type="RuleBase" id="RU363044"/>
    </source>
</evidence>
<protein>
    <recommendedName>
        <fullName evidence="1">ATP-dependent DNA helicase</fullName>
        <ecNumber evidence="1">5.6.2.3</ecNumber>
    </recommendedName>
</protein>
<dbReference type="PANTHER" id="PTHR47642">
    <property type="entry name" value="ATP-DEPENDENT DNA HELICASE"/>
    <property type="match status" value="1"/>
</dbReference>
<proteinExistence type="inferred from homology"/>
<dbReference type="AlphaFoldDB" id="A0A197JJ59"/>
<keyword evidence="1" id="KW-0378">Hydrolase</keyword>
<evidence type="ECO:0000256" key="2">
    <source>
        <dbReference type="SAM" id="MobiDB-lite"/>
    </source>
</evidence>
<comment type="cofactor">
    <cofactor evidence="1">
        <name>Mg(2+)</name>
        <dbReference type="ChEBI" id="CHEBI:18420"/>
    </cofactor>
</comment>
<keyword evidence="1" id="KW-0547">Nucleotide-binding</keyword>